<feature type="transmembrane region" description="Helical" evidence="4">
    <location>
        <begin position="209"/>
        <end position="237"/>
    </location>
</feature>
<feature type="transmembrane region" description="Helical" evidence="4">
    <location>
        <begin position="312"/>
        <end position="337"/>
    </location>
</feature>
<name>Q2IZK9_RHOP2</name>
<evidence type="ECO:0000256" key="1">
    <source>
        <dbReference type="ARBA" id="ARBA00022692"/>
    </source>
</evidence>
<dbReference type="InterPro" id="IPR011701">
    <property type="entry name" value="MFS"/>
</dbReference>
<dbReference type="RefSeq" id="WP_011440539.1">
    <property type="nucleotide sequence ID" value="NC_007778.1"/>
</dbReference>
<accession>Q2IZK9</accession>
<dbReference type="KEGG" id="rpb:RPB_1643"/>
<dbReference type="InterPro" id="IPR036259">
    <property type="entry name" value="MFS_trans_sf"/>
</dbReference>
<dbReference type="InterPro" id="IPR047769">
    <property type="entry name" value="MFS_ArsJ"/>
</dbReference>
<evidence type="ECO:0000313" key="6">
    <source>
        <dbReference type="Proteomes" id="UP000008809"/>
    </source>
</evidence>
<dbReference type="OrthoDB" id="186809at2"/>
<proteinExistence type="predicted"/>
<evidence type="ECO:0000256" key="3">
    <source>
        <dbReference type="ARBA" id="ARBA00023136"/>
    </source>
</evidence>
<feature type="transmembrane region" description="Helical" evidence="4">
    <location>
        <begin position="378"/>
        <end position="399"/>
    </location>
</feature>
<evidence type="ECO:0000313" key="5">
    <source>
        <dbReference type="EMBL" id="ABD06351.1"/>
    </source>
</evidence>
<feature type="transmembrane region" description="Helical" evidence="4">
    <location>
        <begin position="169"/>
        <end position="188"/>
    </location>
</feature>
<keyword evidence="1 4" id="KW-0812">Transmembrane</keyword>
<dbReference type="PANTHER" id="PTHR23547">
    <property type="entry name" value="MAJOR FACILITATOR SUPERFAMILY DOMAIN, GENERAL SUBSTRATE TRANSPORTER"/>
    <property type="match status" value="1"/>
</dbReference>
<evidence type="ECO:0000256" key="4">
    <source>
        <dbReference type="SAM" id="Phobius"/>
    </source>
</evidence>
<dbReference type="AlphaFoldDB" id="Q2IZK9"/>
<gene>
    <name evidence="5" type="ordered locus">RPB_1643</name>
</gene>
<feature type="transmembrane region" description="Helical" evidence="4">
    <location>
        <begin position="12"/>
        <end position="31"/>
    </location>
</feature>
<dbReference type="HOGENOM" id="CLU_030532_1_0_5"/>
<dbReference type="STRING" id="316058.RPB_1643"/>
<evidence type="ECO:0000256" key="2">
    <source>
        <dbReference type="ARBA" id="ARBA00022989"/>
    </source>
</evidence>
<organism evidence="5 6">
    <name type="scientific">Rhodopseudomonas palustris (strain HaA2)</name>
    <dbReference type="NCBI Taxonomy" id="316058"/>
    <lineage>
        <taxon>Bacteria</taxon>
        <taxon>Pseudomonadati</taxon>
        <taxon>Pseudomonadota</taxon>
        <taxon>Alphaproteobacteria</taxon>
        <taxon>Hyphomicrobiales</taxon>
        <taxon>Nitrobacteraceae</taxon>
        <taxon>Rhodopseudomonas</taxon>
    </lineage>
</organism>
<sequence length="409" mass="43428">MVRNYVIVTASYWGFTLVDGALRMLVLFHFFRLGYTPFTLAFLFLLYEAAGIAANLAGGYFASRFGIPRMLAIGQALQIAGLLMLSALDPAWTVAASVAWVVAAQGIAGVAKDLTKTASKSAIKATSAEGSGQLFRWVAWFTGSKNAMKGIGFFLGGLLLDLVGFRPALWLMAALLGVIFVAGLALLPRQLGKAKSSKTIRELFGKSRGVNLLAAARIFMFGARDVWFVVGLPVFLYANGWRFLEVGGFLAAWTIAYGGIQAIAPSLVTRSDDGLSREIPAARLWALLLAAVPIVLAVAMVAVPMVRPDLVLVIGLALFGVPFAVNSSLHSYLILAYAGSEKAAEDVGFYYAANAAGRLLGIILSGALYQLAGITGCLMGSAVMLLLCWLITLVLPVTASPTPIRQQPI</sequence>
<keyword evidence="2 4" id="KW-1133">Transmembrane helix</keyword>
<dbReference type="Pfam" id="PF07690">
    <property type="entry name" value="MFS_1"/>
    <property type="match status" value="1"/>
</dbReference>
<dbReference type="eggNOG" id="COG2814">
    <property type="taxonomic scope" value="Bacteria"/>
</dbReference>
<feature type="transmembrane region" description="Helical" evidence="4">
    <location>
        <begin position="349"/>
        <end position="372"/>
    </location>
</feature>
<dbReference type="EMBL" id="CP000250">
    <property type="protein sequence ID" value="ABD06351.1"/>
    <property type="molecule type" value="Genomic_DNA"/>
</dbReference>
<feature type="transmembrane region" description="Helical" evidence="4">
    <location>
        <begin position="243"/>
        <end position="264"/>
    </location>
</feature>
<dbReference type="NCBIfam" id="NF033734">
    <property type="entry name" value="MFS_ArsJ"/>
    <property type="match status" value="1"/>
</dbReference>
<protein>
    <submittedName>
        <fullName evidence="5">Major facilitator superfamily MFS_1</fullName>
    </submittedName>
</protein>
<dbReference type="Gene3D" id="1.20.1250.20">
    <property type="entry name" value="MFS general substrate transporter like domains"/>
    <property type="match status" value="1"/>
</dbReference>
<dbReference type="PANTHER" id="PTHR23547:SF1">
    <property type="entry name" value="MAJOR FACILITATOR SUPERFAMILY MFS_1"/>
    <property type="match status" value="1"/>
</dbReference>
<keyword evidence="3 4" id="KW-0472">Membrane</keyword>
<reference evidence="5 6" key="1">
    <citation type="submission" date="2006-01" db="EMBL/GenBank/DDBJ databases">
        <title>Complete sequence of Rhodopseudomonas palustris HaA2.</title>
        <authorList>
            <consortium name="US DOE Joint Genome Institute"/>
            <person name="Copeland A."/>
            <person name="Lucas S."/>
            <person name="Lapidus A."/>
            <person name="Barry K."/>
            <person name="Detter J.C."/>
            <person name="Glavina T."/>
            <person name="Hammon N."/>
            <person name="Israni S."/>
            <person name="Pitluck S."/>
            <person name="Chain P."/>
            <person name="Malfatti S."/>
            <person name="Shin M."/>
            <person name="Vergez L."/>
            <person name="Schmutz J."/>
            <person name="Larimer F."/>
            <person name="Land M."/>
            <person name="Hauser L."/>
            <person name="Pelletier D.A."/>
            <person name="Kyrpides N."/>
            <person name="Anderson I."/>
            <person name="Oda Y."/>
            <person name="Harwood C.S."/>
            <person name="Richardson P."/>
        </authorList>
    </citation>
    <scope>NUCLEOTIDE SEQUENCE [LARGE SCALE GENOMIC DNA]</scope>
    <source>
        <strain evidence="5 6">HaA2</strain>
    </source>
</reference>
<dbReference type="GO" id="GO:0022857">
    <property type="term" value="F:transmembrane transporter activity"/>
    <property type="evidence" value="ECO:0007669"/>
    <property type="project" value="InterPro"/>
</dbReference>
<feature type="transmembrane region" description="Helical" evidence="4">
    <location>
        <begin position="37"/>
        <end position="58"/>
    </location>
</feature>
<keyword evidence="6" id="KW-1185">Reference proteome</keyword>
<feature type="transmembrane region" description="Helical" evidence="4">
    <location>
        <begin position="284"/>
        <end position="306"/>
    </location>
</feature>
<dbReference type="SUPFAM" id="SSF103473">
    <property type="entry name" value="MFS general substrate transporter"/>
    <property type="match status" value="1"/>
</dbReference>
<dbReference type="Proteomes" id="UP000008809">
    <property type="component" value="Chromosome"/>
</dbReference>